<feature type="region of interest" description="Disordered" evidence="2">
    <location>
        <begin position="1"/>
        <end position="20"/>
    </location>
</feature>
<evidence type="ECO:0000313" key="4">
    <source>
        <dbReference type="EMBL" id="SFM73772.1"/>
    </source>
</evidence>
<reference evidence="4 5" key="1">
    <citation type="submission" date="2016-10" db="EMBL/GenBank/DDBJ databases">
        <authorList>
            <person name="de Groot N.N."/>
        </authorList>
    </citation>
    <scope>NUCLEOTIDE SEQUENCE [LARGE SCALE GENOMIC DNA]</scope>
    <source>
        <strain evidence="4 5">DSM 9990</strain>
    </source>
</reference>
<sequence length="317" mass="35493">MRKRKAQRPPRSGNSSRIFRPLPGDVDAAVNRCLEEGSFNFGLYFNKWLRVTEVEAKNEPLIQYNFQVRPVTAGQGAGAQKYQLSEVLENFDRLRGKLSEVLKKRRELIDNACSAFKKLGYSELSFEAELRTALIVGLGNASPVERGFTLHWTMGIPYIPAESVKGVVRLAFLVEKAGEDDGFFKHWADEDGDYLLAVRNLFGCPEGRSQEDRVPSHRGKVVFLDALPLDVPKFTAEITTCHYGDYYAGLRGPAEDQNPNPVPFLAVAPGVRFRFVMLTAQELPQTERKELEKAFKAALQEHGFGAKTALGHGRFSL</sequence>
<dbReference type="RefSeq" id="WP_093394416.1">
    <property type="nucleotide sequence ID" value="NZ_FOUU01000003.1"/>
</dbReference>
<dbReference type="Proteomes" id="UP000199611">
    <property type="component" value="Unassembled WGS sequence"/>
</dbReference>
<evidence type="ECO:0000256" key="1">
    <source>
        <dbReference type="ARBA" id="ARBA00023118"/>
    </source>
</evidence>
<dbReference type="PANTHER" id="PTHR39965">
    <property type="entry name" value="CRISPR SYSTEM CMR SUBUNIT CMR6"/>
    <property type="match status" value="1"/>
</dbReference>
<dbReference type="InterPro" id="IPR005537">
    <property type="entry name" value="RAMP_III_fam"/>
</dbReference>
<dbReference type="OrthoDB" id="9813956at2"/>
<accession>A0A1I4TAN2</accession>
<dbReference type="InterPro" id="IPR010172">
    <property type="entry name" value="CRISPR-assoc_prot_TM1791"/>
</dbReference>
<dbReference type="PANTHER" id="PTHR39965:SF1">
    <property type="entry name" value="CRISPR SYSTEM CMR SUBUNIT CMR6"/>
    <property type="match status" value="1"/>
</dbReference>
<dbReference type="GO" id="GO:0051607">
    <property type="term" value="P:defense response to virus"/>
    <property type="evidence" value="ECO:0007669"/>
    <property type="project" value="UniProtKB-KW"/>
</dbReference>
<evidence type="ECO:0000256" key="2">
    <source>
        <dbReference type="SAM" id="MobiDB-lite"/>
    </source>
</evidence>
<feature type="domain" description="CRISPR type III-associated protein" evidence="3">
    <location>
        <begin position="128"/>
        <end position="316"/>
    </location>
</feature>
<dbReference type="NCBIfam" id="TIGR01898">
    <property type="entry name" value="cas_TM1791_cmr6"/>
    <property type="match status" value="1"/>
</dbReference>
<proteinExistence type="predicted"/>
<dbReference type="STRING" id="39841.SAMN05660836_01316"/>
<name>A0A1I4TAN2_9BACT</name>
<organism evidence="4 5">
    <name type="scientific">Thermodesulforhabdus norvegica</name>
    <dbReference type="NCBI Taxonomy" id="39841"/>
    <lineage>
        <taxon>Bacteria</taxon>
        <taxon>Pseudomonadati</taxon>
        <taxon>Thermodesulfobacteriota</taxon>
        <taxon>Syntrophobacteria</taxon>
        <taxon>Syntrophobacterales</taxon>
        <taxon>Thermodesulforhabdaceae</taxon>
        <taxon>Thermodesulforhabdus</taxon>
    </lineage>
</organism>
<evidence type="ECO:0000259" key="3">
    <source>
        <dbReference type="Pfam" id="PF03787"/>
    </source>
</evidence>
<dbReference type="AlphaFoldDB" id="A0A1I4TAN2"/>
<evidence type="ECO:0000313" key="5">
    <source>
        <dbReference type="Proteomes" id="UP000199611"/>
    </source>
</evidence>
<dbReference type="Pfam" id="PF03787">
    <property type="entry name" value="RAMPs"/>
    <property type="match status" value="1"/>
</dbReference>
<dbReference type="EMBL" id="FOUU01000003">
    <property type="protein sequence ID" value="SFM73772.1"/>
    <property type="molecule type" value="Genomic_DNA"/>
</dbReference>
<keyword evidence="1" id="KW-0051">Antiviral defense</keyword>
<gene>
    <name evidence="4" type="ORF">SAMN05660836_01316</name>
</gene>
<keyword evidence="5" id="KW-1185">Reference proteome</keyword>
<protein>
    <submittedName>
        <fullName evidence="4">CRISPR-associated protein Cmr6</fullName>
    </submittedName>
</protein>